<dbReference type="InterPro" id="IPR046342">
    <property type="entry name" value="CBS_dom_sf"/>
</dbReference>
<dbReference type="Proteomes" id="UP000070529">
    <property type="component" value="Unassembled WGS sequence"/>
</dbReference>
<dbReference type="PROSITE" id="PS51371">
    <property type="entry name" value="CBS"/>
    <property type="match status" value="1"/>
</dbReference>
<dbReference type="EMBL" id="LNTY01000054">
    <property type="protein sequence ID" value="KXF80385.1"/>
    <property type="molecule type" value="Genomic_DNA"/>
</dbReference>
<evidence type="ECO:0000256" key="2">
    <source>
        <dbReference type="ARBA" id="ARBA00022692"/>
    </source>
</evidence>
<evidence type="ECO:0000313" key="14">
    <source>
        <dbReference type="Proteomes" id="UP000070529"/>
    </source>
</evidence>
<feature type="transmembrane region" description="Helical" evidence="10">
    <location>
        <begin position="87"/>
        <end position="107"/>
    </location>
</feature>
<keyword evidence="4 8" id="KW-1133">Transmembrane helix</keyword>
<feature type="compositionally biased region" description="Basic and acidic residues" evidence="9">
    <location>
        <begin position="396"/>
        <end position="407"/>
    </location>
</feature>
<dbReference type="CDD" id="cd04590">
    <property type="entry name" value="CBS_pair_CorC_HlyC_assoc"/>
    <property type="match status" value="1"/>
</dbReference>
<sequence>MILLIMFVTLSIGVSFICSVLEAILLSITPSYLAQMRQNGHPAAARLQELKDDIDRPLASILTLNTIAHTVGAAASGAQATKVFGDAWLGVFSAVLTLAILLLSEIVPKTIGATYWRQLAPGAASILRWMVWALTPFVWASEQLTRRLARGKEQPKLRDEISAMALLAKESGELEDDESTMLTNLLSLRDVPVTKLMTPRPVLFRVDASMTIDEFLKQHHDTPFSRPLVYAEQRDNILGFVHRLELFSANQHGRGDQPLGSIMRPIPVVHDSTHVPKAFDRLMAQRSQLALIVDEYGDVQGIITIEDIFEHLMGKEIVDEADKTSNMQALAQERWEDWKETHGVIESKDDDEDEAPKATAESDIEAEDAKVEPQETNAEGEDTKSDAEATTQDTASDAKEADAKTAK</sequence>
<comment type="caution">
    <text evidence="13">The sequence shown here is derived from an EMBL/GenBank/DDBJ whole genome shotgun (WGS) entry which is preliminary data.</text>
</comment>
<dbReference type="PROSITE" id="PS51846">
    <property type="entry name" value="CNNM"/>
    <property type="match status" value="1"/>
</dbReference>
<feature type="domain" description="CNNM transmembrane" evidence="12">
    <location>
        <begin position="1"/>
        <end position="178"/>
    </location>
</feature>
<evidence type="ECO:0000256" key="5">
    <source>
        <dbReference type="ARBA" id="ARBA00023122"/>
    </source>
</evidence>
<evidence type="ECO:0000256" key="8">
    <source>
        <dbReference type="PROSITE-ProRule" id="PRU01193"/>
    </source>
</evidence>
<dbReference type="Pfam" id="PF01595">
    <property type="entry name" value="CNNM"/>
    <property type="match status" value="1"/>
</dbReference>
<dbReference type="AlphaFoldDB" id="A0A135I4N0"/>
<accession>A0A135I4N0</accession>
<dbReference type="OrthoDB" id="9798188at2"/>
<dbReference type="SUPFAM" id="SSF54631">
    <property type="entry name" value="CBS-domain pair"/>
    <property type="match status" value="1"/>
</dbReference>
<feature type="transmembrane region" description="Helical" evidence="10">
    <location>
        <begin position="119"/>
        <end position="140"/>
    </location>
</feature>
<gene>
    <name evidence="13" type="ORF">ATN88_22445</name>
</gene>
<dbReference type="InterPro" id="IPR002550">
    <property type="entry name" value="CNNM"/>
</dbReference>
<keyword evidence="14" id="KW-1185">Reference proteome</keyword>
<feature type="domain" description="CBS" evidence="11">
    <location>
        <begin position="262"/>
        <end position="320"/>
    </location>
</feature>
<feature type="region of interest" description="Disordered" evidence="9">
    <location>
        <begin position="344"/>
        <end position="407"/>
    </location>
</feature>
<protein>
    <submittedName>
        <fullName evidence="13">Hemolysin</fullName>
    </submittedName>
</protein>
<reference evidence="13 14" key="1">
    <citation type="submission" date="2015-11" db="EMBL/GenBank/DDBJ databases">
        <title>Genomic Taxonomy of the Vibrionaceae.</title>
        <authorList>
            <person name="Gomez-Gil B."/>
            <person name="Enciso-Ibarra J."/>
        </authorList>
    </citation>
    <scope>NUCLEOTIDE SEQUENCE [LARGE SCALE GENOMIC DNA]</scope>
    <source>
        <strain evidence="13 14">CAIM 912</strain>
    </source>
</reference>
<dbReference type="Pfam" id="PF00571">
    <property type="entry name" value="CBS"/>
    <property type="match status" value="1"/>
</dbReference>
<dbReference type="RefSeq" id="WP_067419400.1">
    <property type="nucleotide sequence ID" value="NZ_LNTY01000054.1"/>
</dbReference>
<dbReference type="GO" id="GO:0005886">
    <property type="term" value="C:plasma membrane"/>
    <property type="evidence" value="ECO:0007669"/>
    <property type="project" value="TreeGrafter"/>
</dbReference>
<feature type="transmembrane region" description="Helical" evidence="10">
    <location>
        <begin position="6"/>
        <end position="28"/>
    </location>
</feature>
<evidence type="ECO:0000256" key="10">
    <source>
        <dbReference type="SAM" id="Phobius"/>
    </source>
</evidence>
<dbReference type="InterPro" id="IPR044751">
    <property type="entry name" value="Ion_transp-like_CBS"/>
</dbReference>
<evidence type="ECO:0000313" key="13">
    <source>
        <dbReference type="EMBL" id="KXF80385.1"/>
    </source>
</evidence>
<keyword evidence="2 8" id="KW-0812">Transmembrane</keyword>
<evidence type="ECO:0000259" key="11">
    <source>
        <dbReference type="PROSITE" id="PS51371"/>
    </source>
</evidence>
<dbReference type="InterPro" id="IPR000644">
    <property type="entry name" value="CBS_dom"/>
</dbReference>
<dbReference type="PANTHER" id="PTHR22777">
    <property type="entry name" value="HEMOLYSIN-RELATED"/>
    <property type="match status" value="1"/>
</dbReference>
<dbReference type="Gene3D" id="3.10.580.10">
    <property type="entry name" value="CBS-domain"/>
    <property type="match status" value="1"/>
</dbReference>
<keyword evidence="5 7" id="KW-0129">CBS domain</keyword>
<evidence type="ECO:0000256" key="1">
    <source>
        <dbReference type="ARBA" id="ARBA00004141"/>
    </source>
</evidence>
<keyword evidence="3" id="KW-0677">Repeat</keyword>
<evidence type="ECO:0000256" key="9">
    <source>
        <dbReference type="SAM" id="MobiDB-lite"/>
    </source>
</evidence>
<dbReference type="STRING" id="294935.ATN88_22445"/>
<dbReference type="PANTHER" id="PTHR22777:SF4">
    <property type="entry name" value="UPF0053 PROTEIN SLL1254"/>
    <property type="match status" value="1"/>
</dbReference>
<comment type="subcellular location">
    <subcellularLocation>
        <location evidence="1">Membrane</location>
        <topology evidence="1">Multi-pass membrane protein</topology>
    </subcellularLocation>
</comment>
<proteinExistence type="predicted"/>
<evidence type="ECO:0000256" key="3">
    <source>
        <dbReference type="ARBA" id="ARBA00022737"/>
    </source>
</evidence>
<name>A0A135I4N0_9GAMM</name>
<evidence type="ECO:0000259" key="12">
    <source>
        <dbReference type="PROSITE" id="PS51846"/>
    </source>
</evidence>
<organism evidence="13 14">
    <name type="scientific">Enterovibrio coralii</name>
    <dbReference type="NCBI Taxonomy" id="294935"/>
    <lineage>
        <taxon>Bacteria</taxon>
        <taxon>Pseudomonadati</taxon>
        <taxon>Pseudomonadota</taxon>
        <taxon>Gammaproteobacteria</taxon>
        <taxon>Vibrionales</taxon>
        <taxon>Vibrionaceae</taxon>
        <taxon>Enterovibrio</taxon>
    </lineage>
</organism>
<evidence type="ECO:0000256" key="6">
    <source>
        <dbReference type="ARBA" id="ARBA00023136"/>
    </source>
</evidence>
<evidence type="ECO:0000256" key="4">
    <source>
        <dbReference type="ARBA" id="ARBA00022989"/>
    </source>
</evidence>
<evidence type="ECO:0000256" key="7">
    <source>
        <dbReference type="PROSITE-ProRule" id="PRU00703"/>
    </source>
</evidence>
<keyword evidence="6 8" id="KW-0472">Membrane</keyword>